<dbReference type="GO" id="GO:0005886">
    <property type="term" value="C:plasma membrane"/>
    <property type="evidence" value="ECO:0007669"/>
    <property type="project" value="UniProtKB-SubCell"/>
</dbReference>
<keyword evidence="6 7" id="KW-0472">Membrane</keyword>
<keyword evidence="12" id="KW-1185">Reference proteome</keyword>
<accession>A0A1S9I126</accession>
<dbReference type="PANTHER" id="PTHR34582">
    <property type="entry name" value="UPF0702 TRANSMEMBRANE PROTEIN YCAP"/>
    <property type="match status" value="1"/>
</dbReference>
<evidence type="ECO:0000313" key="11">
    <source>
        <dbReference type="EMBL" id="OOO64034.1"/>
    </source>
</evidence>
<sequence>MNEALVVLVRAIIGFFTLLIFARILGKQQISQLTFFDYVLGITIGSTASTLSTDLESTAWSHWIGLLVWCSIGFLMQWITLKWRYAAKYLEGEPTIVIMDGKIMEDTLKKMRYTVSDLLEQVRGKGIFDLSEIEYAILESDGELSVLKKSEHEPLTAKDLNISKSKTGISRELIYDGQIVEDNLREINRDKKWLKAELKKRKIQDPSEVFLATISQNNEIYVDTYKDHLKKIIDVGDYKGPY</sequence>
<evidence type="ECO:0008006" key="14">
    <source>
        <dbReference type="Google" id="ProtNLM"/>
    </source>
</evidence>
<evidence type="ECO:0000313" key="12">
    <source>
        <dbReference type="Proteomes" id="UP000190206"/>
    </source>
</evidence>
<dbReference type="STRING" id="1962263.BS637_11825"/>
<gene>
    <name evidence="10" type="ORF">BS637_11825</name>
    <name evidence="11" type="ORF">BS638_12230</name>
</gene>
<evidence type="ECO:0000259" key="8">
    <source>
        <dbReference type="Pfam" id="PF04239"/>
    </source>
</evidence>
<keyword evidence="3" id="KW-1003">Cell membrane</keyword>
<dbReference type="RefSeq" id="WP_078025017.1">
    <property type="nucleotide sequence ID" value="NZ_JADPGM010000005.1"/>
</dbReference>
<dbReference type="InterPro" id="IPR007353">
    <property type="entry name" value="DUF421"/>
</dbReference>
<dbReference type="EMBL" id="MRAD01000013">
    <property type="protein sequence ID" value="OOO61461.1"/>
    <property type="molecule type" value="Genomic_DNA"/>
</dbReference>
<comment type="subcellular location">
    <subcellularLocation>
        <location evidence="1">Cell membrane</location>
        <topology evidence="1">Multi-pass membrane protein</topology>
    </subcellularLocation>
</comment>
<evidence type="ECO:0000256" key="4">
    <source>
        <dbReference type="ARBA" id="ARBA00022692"/>
    </source>
</evidence>
<feature type="domain" description="YetF C-terminal" evidence="8">
    <location>
        <begin position="82"/>
        <end position="214"/>
    </location>
</feature>
<keyword evidence="5 7" id="KW-1133">Transmembrane helix</keyword>
<evidence type="ECO:0000256" key="3">
    <source>
        <dbReference type="ARBA" id="ARBA00022475"/>
    </source>
</evidence>
<dbReference type="Pfam" id="PF20730">
    <property type="entry name" value="YetF_N"/>
    <property type="match status" value="1"/>
</dbReference>
<protein>
    <recommendedName>
        <fullName evidence="14">DUF421 domain-containing protein</fullName>
    </recommendedName>
</protein>
<evidence type="ECO:0000313" key="10">
    <source>
        <dbReference type="EMBL" id="OOO61461.1"/>
    </source>
</evidence>
<dbReference type="EMBL" id="MRAE01000042">
    <property type="protein sequence ID" value="OOO64034.1"/>
    <property type="molecule type" value="Genomic_DNA"/>
</dbReference>
<dbReference type="Proteomes" id="UP000190256">
    <property type="component" value="Unassembled WGS sequence"/>
</dbReference>
<evidence type="ECO:0000256" key="7">
    <source>
        <dbReference type="SAM" id="Phobius"/>
    </source>
</evidence>
<evidence type="ECO:0000313" key="13">
    <source>
        <dbReference type="Proteomes" id="UP000190256"/>
    </source>
</evidence>
<dbReference type="OrthoDB" id="9778331at2"/>
<evidence type="ECO:0000256" key="5">
    <source>
        <dbReference type="ARBA" id="ARBA00022989"/>
    </source>
</evidence>
<comment type="caution">
    <text evidence="11">The sequence shown here is derived from an EMBL/GenBank/DDBJ whole genome shotgun (WGS) entry which is preliminary data.</text>
</comment>
<dbReference type="Proteomes" id="UP000190206">
    <property type="component" value="Unassembled WGS sequence"/>
</dbReference>
<dbReference type="PANTHER" id="PTHR34582:SF7">
    <property type="entry name" value="UPF0702 TRANSMEMBRANE PROTEIN YDFS"/>
    <property type="match status" value="1"/>
</dbReference>
<dbReference type="AlphaFoldDB" id="A0A1S9I126"/>
<feature type="transmembrane region" description="Helical" evidence="7">
    <location>
        <begin position="63"/>
        <end position="81"/>
    </location>
</feature>
<dbReference type="Pfam" id="PF04239">
    <property type="entry name" value="DUF421"/>
    <property type="match status" value="1"/>
</dbReference>
<dbReference type="InterPro" id="IPR023090">
    <property type="entry name" value="UPF0702_alpha/beta_dom_sf"/>
</dbReference>
<dbReference type="InterPro" id="IPR048454">
    <property type="entry name" value="YetF_N"/>
</dbReference>
<reference evidence="10 12" key="2">
    <citation type="submission" date="2016-12" db="EMBL/GenBank/DDBJ databases">
        <title>Clostridium tepidum sp. nov., a close relative of Clostridium sporogenes and Clostridium botulinum Group I.</title>
        <authorList>
            <person name="Dobritsa A.P."/>
            <person name="Kutumbaka K."/>
            <person name="Werner K."/>
            <person name="Samadpour M."/>
        </authorList>
    </citation>
    <scope>NUCLEOTIDE SEQUENCE [LARGE SCALE GENOMIC DNA]</scope>
    <source>
        <strain evidence="10 12">PE</strain>
    </source>
</reference>
<organism evidence="11 13">
    <name type="scientific">Clostridium tepidum</name>
    <dbReference type="NCBI Taxonomy" id="1962263"/>
    <lineage>
        <taxon>Bacteria</taxon>
        <taxon>Bacillati</taxon>
        <taxon>Bacillota</taxon>
        <taxon>Clostridia</taxon>
        <taxon>Eubacteriales</taxon>
        <taxon>Clostridiaceae</taxon>
        <taxon>Clostridium</taxon>
    </lineage>
</organism>
<keyword evidence="4 7" id="KW-0812">Transmembrane</keyword>
<feature type="domain" description="YetF-like N-terminal transmembrane" evidence="9">
    <location>
        <begin position="7"/>
        <end position="79"/>
    </location>
</feature>
<evidence type="ECO:0000256" key="1">
    <source>
        <dbReference type="ARBA" id="ARBA00004651"/>
    </source>
</evidence>
<feature type="transmembrane region" description="Helical" evidence="7">
    <location>
        <begin position="6"/>
        <end position="26"/>
    </location>
</feature>
<evidence type="ECO:0000256" key="6">
    <source>
        <dbReference type="ARBA" id="ARBA00023136"/>
    </source>
</evidence>
<reference evidence="11 13" key="1">
    <citation type="submission" date="2016-12" db="EMBL/GenBank/DDBJ databases">
        <title>Clostridium tepidum sp. nov., a close relative of Clostridium sporogenes and Clostridium botulinum Group I.</title>
        <authorList>
            <person name="Dobritsa A.P."/>
            <person name="Kutumbaka K.K."/>
            <person name="Werner K."/>
            <person name="Wiedmann M."/>
            <person name="Asmus A."/>
            <person name="Samadpour M."/>
        </authorList>
    </citation>
    <scope>NUCLEOTIDE SEQUENCE [LARGE SCALE GENOMIC DNA]</scope>
    <source>
        <strain evidence="11 13">IEH 97212</strain>
    </source>
</reference>
<comment type="similarity">
    <text evidence="2">Belongs to the UPF0702 family.</text>
</comment>
<evidence type="ECO:0000259" key="9">
    <source>
        <dbReference type="Pfam" id="PF20730"/>
    </source>
</evidence>
<dbReference type="Gene3D" id="3.30.240.20">
    <property type="entry name" value="bsu07140 like domains"/>
    <property type="match status" value="2"/>
</dbReference>
<name>A0A1S9I126_9CLOT</name>
<evidence type="ECO:0000256" key="2">
    <source>
        <dbReference type="ARBA" id="ARBA00006448"/>
    </source>
</evidence>
<proteinExistence type="inferred from homology"/>